<accession>A0A699XS08</accession>
<gene>
    <name evidence="2" type="ORF">Tci_932727</name>
</gene>
<dbReference type="AlphaFoldDB" id="A0A699XS08"/>
<sequence length="68" mass="7577">SAGHRRTESERCQRLTPARPGRLRGRFPAVCPAGQSSNRRRKAVHEPYRRHARSPLGCCQAKAGEHCG</sequence>
<protein>
    <submittedName>
        <fullName evidence="2">Uncharacterized protein</fullName>
    </submittedName>
</protein>
<feature type="region of interest" description="Disordered" evidence="1">
    <location>
        <begin position="1"/>
        <end position="51"/>
    </location>
</feature>
<proteinExistence type="predicted"/>
<feature type="non-terminal residue" evidence="2">
    <location>
        <position position="1"/>
    </location>
</feature>
<feature type="compositionally biased region" description="Basic and acidic residues" evidence="1">
    <location>
        <begin position="1"/>
        <end position="13"/>
    </location>
</feature>
<reference evidence="2" key="1">
    <citation type="journal article" date="2019" name="Sci. Rep.">
        <title>Draft genome of Tanacetum cinerariifolium, the natural source of mosquito coil.</title>
        <authorList>
            <person name="Yamashiro T."/>
            <person name="Shiraishi A."/>
            <person name="Satake H."/>
            <person name="Nakayama K."/>
        </authorList>
    </citation>
    <scope>NUCLEOTIDE SEQUENCE</scope>
</reference>
<organism evidence="2">
    <name type="scientific">Tanacetum cinerariifolium</name>
    <name type="common">Dalmatian daisy</name>
    <name type="synonym">Chrysanthemum cinerariifolium</name>
    <dbReference type="NCBI Taxonomy" id="118510"/>
    <lineage>
        <taxon>Eukaryota</taxon>
        <taxon>Viridiplantae</taxon>
        <taxon>Streptophyta</taxon>
        <taxon>Embryophyta</taxon>
        <taxon>Tracheophyta</taxon>
        <taxon>Spermatophyta</taxon>
        <taxon>Magnoliopsida</taxon>
        <taxon>eudicotyledons</taxon>
        <taxon>Gunneridae</taxon>
        <taxon>Pentapetalae</taxon>
        <taxon>asterids</taxon>
        <taxon>campanulids</taxon>
        <taxon>Asterales</taxon>
        <taxon>Asteraceae</taxon>
        <taxon>Asteroideae</taxon>
        <taxon>Anthemideae</taxon>
        <taxon>Anthemidinae</taxon>
        <taxon>Tanacetum</taxon>
    </lineage>
</organism>
<evidence type="ECO:0000256" key="1">
    <source>
        <dbReference type="SAM" id="MobiDB-lite"/>
    </source>
</evidence>
<evidence type="ECO:0000313" key="2">
    <source>
        <dbReference type="EMBL" id="GFD60758.1"/>
    </source>
</evidence>
<dbReference type="EMBL" id="BKCJ011882154">
    <property type="protein sequence ID" value="GFD60758.1"/>
    <property type="molecule type" value="Genomic_DNA"/>
</dbReference>
<comment type="caution">
    <text evidence="2">The sequence shown here is derived from an EMBL/GenBank/DDBJ whole genome shotgun (WGS) entry which is preliminary data.</text>
</comment>
<name>A0A699XS08_TANCI</name>